<reference evidence="1" key="1">
    <citation type="submission" date="2023-10" db="EMBL/GenBank/DDBJ databases">
        <title>Genome assembly of Pristionchus species.</title>
        <authorList>
            <person name="Yoshida K."/>
            <person name="Sommer R.J."/>
        </authorList>
    </citation>
    <scope>NUCLEOTIDE SEQUENCE</scope>
    <source>
        <strain evidence="1">RS0144</strain>
    </source>
</reference>
<evidence type="ECO:0000313" key="1">
    <source>
        <dbReference type="EMBL" id="GMS93959.1"/>
    </source>
</evidence>
<organism evidence="1 2">
    <name type="scientific">Pristionchus entomophagus</name>
    <dbReference type="NCBI Taxonomy" id="358040"/>
    <lineage>
        <taxon>Eukaryota</taxon>
        <taxon>Metazoa</taxon>
        <taxon>Ecdysozoa</taxon>
        <taxon>Nematoda</taxon>
        <taxon>Chromadorea</taxon>
        <taxon>Rhabditida</taxon>
        <taxon>Rhabditina</taxon>
        <taxon>Diplogasteromorpha</taxon>
        <taxon>Diplogasteroidea</taxon>
        <taxon>Neodiplogasteridae</taxon>
        <taxon>Pristionchus</taxon>
    </lineage>
</organism>
<sequence length="97" mass="10786">THKNIELAELFHSCGDQLLIERFTGDVPEKLQNIRGFRASLQALLLCFLERSSVSASDGYFGALLREKSRGSSADAIRGTCDNDDFSREEAHNLLRG</sequence>
<protein>
    <submittedName>
        <fullName evidence="1">Uncharacterized protein</fullName>
    </submittedName>
</protein>
<dbReference type="AlphaFoldDB" id="A0AAV5THZ3"/>
<keyword evidence="2" id="KW-1185">Reference proteome</keyword>
<evidence type="ECO:0000313" key="2">
    <source>
        <dbReference type="Proteomes" id="UP001432027"/>
    </source>
</evidence>
<proteinExistence type="predicted"/>
<dbReference type="Proteomes" id="UP001432027">
    <property type="component" value="Unassembled WGS sequence"/>
</dbReference>
<name>A0AAV5THZ3_9BILA</name>
<comment type="caution">
    <text evidence="1">The sequence shown here is derived from an EMBL/GenBank/DDBJ whole genome shotgun (WGS) entry which is preliminary data.</text>
</comment>
<feature type="non-terminal residue" evidence="1">
    <location>
        <position position="97"/>
    </location>
</feature>
<accession>A0AAV5THZ3</accession>
<feature type="non-terminal residue" evidence="1">
    <location>
        <position position="1"/>
    </location>
</feature>
<dbReference type="EMBL" id="BTSX01000004">
    <property type="protein sequence ID" value="GMS93959.1"/>
    <property type="molecule type" value="Genomic_DNA"/>
</dbReference>
<gene>
    <name evidence="1" type="ORF">PENTCL1PPCAC_16134</name>
</gene>